<dbReference type="AlphaFoldDB" id="A0A9P5SCW9"/>
<keyword evidence="2" id="KW-0285">Flavoprotein</keyword>
<dbReference type="EMBL" id="JAAAUY010000857">
    <property type="protein sequence ID" value="KAF9325882.1"/>
    <property type="molecule type" value="Genomic_DNA"/>
</dbReference>
<dbReference type="Proteomes" id="UP000696485">
    <property type="component" value="Unassembled WGS sequence"/>
</dbReference>
<evidence type="ECO:0000256" key="1">
    <source>
        <dbReference type="ARBA" id="ARBA00007992"/>
    </source>
</evidence>
<evidence type="ECO:0000313" key="7">
    <source>
        <dbReference type="EMBL" id="KAF9325882.1"/>
    </source>
</evidence>
<dbReference type="PANTHER" id="PTHR13789">
    <property type="entry name" value="MONOOXYGENASE"/>
    <property type="match status" value="1"/>
</dbReference>
<dbReference type="PANTHER" id="PTHR13789:SF309">
    <property type="entry name" value="PUTATIVE (AFU_ORTHOLOGUE AFUA_6G14510)-RELATED"/>
    <property type="match status" value="1"/>
</dbReference>
<evidence type="ECO:0000256" key="2">
    <source>
        <dbReference type="ARBA" id="ARBA00022630"/>
    </source>
</evidence>
<sequence>MASTETTSSSTTAPERPKILIIGGGLGGLTLAILLEKAGADFLVLERSPAVRPLGTALSLAPNVQPLLEQLGLLDELKAIAKPAITARIFSDALHEIHTMNVEQYKD</sequence>
<dbReference type="InterPro" id="IPR002938">
    <property type="entry name" value="FAD-bd"/>
</dbReference>
<gene>
    <name evidence="7" type="ORF">BG006_010641</name>
</gene>
<feature type="domain" description="FAD-binding" evidence="6">
    <location>
        <begin position="18"/>
        <end position="92"/>
    </location>
</feature>
<evidence type="ECO:0000259" key="6">
    <source>
        <dbReference type="Pfam" id="PF01494"/>
    </source>
</evidence>
<dbReference type="GO" id="GO:0004497">
    <property type="term" value="F:monooxygenase activity"/>
    <property type="evidence" value="ECO:0007669"/>
    <property type="project" value="UniProtKB-KW"/>
</dbReference>
<protein>
    <recommendedName>
        <fullName evidence="6">FAD-binding domain-containing protein</fullName>
    </recommendedName>
</protein>
<reference evidence="7" key="1">
    <citation type="journal article" date="2020" name="Fungal Divers.">
        <title>Resolving the Mortierellaceae phylogeny through synthesis of multi-gene phylogenetics and phylogenomics.</title>
        <authorList>
            <person name="Vandepol N."/>
            <person name="Liber J."/>
            <person name="Desiro A."/>
            <person name="Na H."/>
            <person name="Kennedy M."/>
            <person name="Barry K."/>
            <person name="Grigoriev I.V."/>
            <person name="Miller A.N."/>
            <person name="O'Donnell K."/>
            <person name="Stajich J.E."/>
            <person name="Bonito G."/>
        </authorList>
    </citation>
    <scope>NUCLEOTIDE SEQUENCE</scope>
    <source>
        <strain evidence="7">NVP1</strain>
    </source>
</reference>
<accession>A0A9P5SCW9</accession>
<dbReference type="GO" id="GO:0071949">
    <property type="term" value="F:FAD binding"/>
    <property type="evidence" value="ECO:0007669"/>
    <property type="project" value="InterPro"/>
</dbReference>
<keyword evidence="5" id="KW-0503">Monooxygenase</keyword>
<dbReference type="InterPro" id="IPR050493">
    <property type="entry name" value="FAD-dep_Monooxygenase_BioMet"/>
</dbReference>
<keyword evidence="3" id="KW-0274">FAD</keyword>
<evidence type="ECO:0000313" key="8">
    <source>
        <dbReference type="Proteomes" id="UP000696485"/>
    </source>
</evidence>
<dbReference type="Gene3D" id="3.50.50.60">
    <property type="entry name" value="FAD/NAD(P)-binding domain"/>
    <property type="match status" value="1"/>
</dbReference>
<evidence type="ECO:0000256" key="3">
    <source>
        <dbReference type="ARBA" id="ARBA00022827"/>
    </source>
</evidence>
<keyword evidence="4" id="KW-0560">Oxidoreductase</keyword>
<evidence type="ECO:0000256" key="5">
    <source>
        <dbReference type="ARBA" id="ARBA00023033"/>
    </source>
</evidence>
<comment type="caution">
    <text evidence="7">The sequence shown here is derived from an EMBL/GenBank/DDBJ whole genome shotgun (WGS) entry which is preliminary data.</text>
</comment>
<proteinExistence type="inferred from homology"/>
<name>A0A9P5SCW9_9FUNG</name>
<feature type="non-terminal residue" evidence="7">
    <location>
        <position position="107"/>
    </location>
</feature>
<dbReference type="InterPro" id="IPR036188">
    <property type="entry name" value="FAD/NAD-bd_sf"/>
</dbReference>
<keyword evidence="8" id="KW-1185">Reference proteome</keyword>
<dbReference type="Pfam" id="PF01494">
    <property type="entry name" value="FAD_binding_3"/>
    <property type="match status" value="1"/>
</dbReference>
<evidence type="ECO:0000256" key="4">
    <source>
        <dbReference type="ARBA" id="ARBA00023002"/>
    </source>
</evidence>
<comment type="similarity">
    <text evidence="1">Belongs to the paxM FAD-dependent monooxygenase family.</text>
</comment>
<organism evidence="7 8">
    <name type="scientific">Podila minutissima</name>
    <dbReference type="NCBI Taxonomy" id="64525"/>
    <lineage>
        <taxon>Eukaryota</taxon>
        <taxon>Fungi</taxon>
        <taxon>Fungi incertae sedis</taxon>
        <taxon>Mucoromycota</taxon>
        <taxon>Mortierellomycotina</taxon>
        <taxon>Mortierellomycetes</taxon>
        <taxon>Mortierellales</taxon>
        <taxon>Mortierellaceae</taxon>
        <taxon>Podila</taxon>
    </lineage>
</organism>
<dbReference type="SUPFAM" id="SSF51905">
    <property type="entry name" value="FAD/NAD(P)-binding domain"/>
    <property type="match status" value="1"/>
</dbReference>